<evidence type="ECO:0000256" key="9">
    <source>
        <dbReference type="ARBA" id="ARBA00023239"/>
    </source>
</evidence>
<comment type="caution">
    <text evidence="13">The sequence shown here is derived from an EMBL/GenBank/DDBJ whole genome shotgun (WGS) entry which is preliminary data.</text>
</comment>
<comment type="subunit">
    <text evidence="4 11">Tetramer of two alpha and two beta chains.</text>
</comment>
<dbReference type="Proteomes" id="UP001595783">
    <property type="component" value="Unassembled WGS sequence"/>
</dbReference>
<comment type="catalytic activity">
    <reaction evidence="10 11">
        <text>(1S,2R)-1-C-(indol-3-yl)glycerol 3-phosphate + L-serine = D-glyceraldehyde 3-phosphate + L-tryptophan + H2O</text>
        <dbReference type="Rhea" id="RHEA:10532"/>
        <dbReference type="ChEBI" id="CHEBI:15377"/>
        <dbReference type="ChEBI" id="CHEBI:33384"/>
        <dbReference type="ChEBI" id="CHEBI:57912"/>
        <dbReference type="ChEBI" id="CHEBI:58866"/>
        <dbReference type="ChEBI" id="CHEBI:59776"/>
        <dbReference type="EC" id="4.2.1.20"/>
    </reaction>
</comment>
<feature type="domain" description="Tryptophan synthase beta chain-like PALP" evidence="12">
    <location>
        <begin position="53"/>
        <end position="376"/>
    </location>
</feature>
<dbReference type="Gene3D" id="3.40.50.1100">
    <property type="match status" value="2"/>
</dbReference>
<comment type="function">
    <text evidence="11">The beta subunit is responsible for the synthesis of L-tryptophan from indole and L-serine.</text>
</comment>
<keyword evidence="7 11" id="KW-0663">Pyridoxal phosphate</keyword>
<organism evidence="13 14">
    <name type="scientific">Helicobacter baculiformis</name>
    <dbReference type="NCBI Taxonomy" id="427351"/>
    <lineage>
        <taxon>Bacteria</taxon>
        <taxon>Pseudomonadati</taxon>
        <taxon>Campylobacterota</taxon>
        <taxon>Epsilonproteobacteria</taxon>
        <taxon>Campylobacterales</taxon>
        <taxon>Helicobacteraceae</taxon>
        <taxon>Helicobacter</taxon>
    </lineage>
</organism>
<keyword evidence="14" id="KW-1185">Reference proteome</keyword>
<evidence type="ECO:0000256" key="8">
    <source>
        <dbReference type="ARBA" id="ARBA00023141"/>
    </source>
</evidence>
<sequence>MQERQAYFGDFGGCFVPEILIPALRELEEAFVACLHDSAFQESFNALLRDFVGRPSPLTLVKNMVKNPKVKLYLKREDLIHGGAHKTNQALGQALLAKQMGKKRIIAETGAGQHGVATAIACALLGLECVIYMGEKDIQRQEQNVFRMRLMGAEVIGVNSGSATLKDAINQALRDWSSSYATTHYLLGTAAGPHPYPRMVKHFQSMIGTETRAQILEKERRLPNMVIACVGGGSNAIGMFSAFLEDTQVQLIGVEPAGLGLDTNKHGAVLCKGSVGILHGSKTYILQDEQGQICESHSLSAGLDYPGVGPEHSYLKTSGRAKYVAVSDQEALDAFVCLSQSEGIIPALESAHALAYALKIAQNCTQETLMVVNLSGRGDKDLASVQEALEVH</sequence>
<keyword evidence="9 11" id="KW-0456">Lyase</keyword>
<gene>
    <name evidence="11 13" type="primary">trpB</name>
    <name evidence="13" type="ORF">ACFOPX_05765</name>
</gene>
<reference evidence="14" key="1">
    <citation type="journal article" date="2019" name="Int. J. Syst. Evol. Microbiol.">
        <title>The Global Catalogue of Microorganisms (GCM) 10K type strain sequencing project: providing services to taxonomists for standard genome sequencing and annotation.</title>
        <authorList>
            <consortium name="The Broad Institute Genomics Platform"/>
            <consortium name="The Broad Institute Genome Sequencing Center for Infectious Disease"/>
            <person name="Wu L."/>
            <person name="Ma J."/>
        </authorList>
    </citation>
    <scope>NUCLEOTIDE SEQUENCE [LARGE SCALE GENOMIC DNA]</scope>
    <source>
        <strain evidence="14">CCUG 53816</strain>
    </source>
</reference>
<dbReference type="SUPFAM" id="SSF53686">
    <property type="entry name" value="Tryptophan synthase beta subunit-like PLP-dependent enzymes"/>
    <property type="match status" value="1"/>
</dbReference>
<comment type="similarity">
    <text evidence="3 11">Belongs to the TrpB family.</text>
</comment>
<dbReference type="EMBL" id="JBHRZO010000037">
    <property type="protein sequence ID" value="MFC3848031.1"/>
    <property type="molecule type" value="Genomic_DNA"/>
</dbReference>
<dbReference type="RefSeq" id="WP_104752611.1">
    <property type="nucleotide sequence ID" value="NZ_FZMF01000033.1"/>
</dbReference>
<dbReference type="Pfam" id="PF00291">
    <property type="entry name" value="PALP"/>
    <property type="match status" value="1"/>
</dbReference>
<evidence type="ECO:0000256" key="5">
    <source>
        <dbReference type="ARBA" id="ARBA00022605"/>
    </source>
</evidence>
<evidence type="ECO:0000256" key="3">
    <source>
        <dbReference type="ARBA" id="ARBA00009982"/>
    </source>
</evidence>
<comment type="cofactor">
    <cofactor evidence="1 11">
        <name>pyridoxal 5'-phosphate</name>
        <dbReference type="ChEBI" id="CHEBI:597326"/>
    </cofactor>
</comment>
<evidence type="ECO:0000313" key="13">
    <source>
        <dbReference type="EMBL" id="MFC3848031.1"/>
    </source>
</evidence>
<protein>
    <recommendedName>
        <fullName evidence="11">Tryptophan synthase beta chain</fullName>
        <ecNumber evidence="11">4.2.1.20</ecNumber>
    </recommendedName>
</protein>
<keyword evidence="6 11" id="KW-0822">Tryptophan biosynthesis</keyword>
<evidence type="ECO:0000256" key="10">
    <source>
        <dbReference type="ARBA" id="ARBA00049047"/>
    </source>
</evidence>
<feature type="modified residue" description="N6-(pyridoxal phosphate)lysine" evidence="11">
    <location>
        <position position="86"/>
    </location>
</feature>
<evidence type="ECO:0000256" key="11">
    <source>
        <dbReference type="HAMAP-Rule" id="MF_00133"/>
    </source>
</evidence>
<dbReference type="EC" id="4.2.1.20" evidence="11"/>
<keyword evidence="5 11" id="KW-0028">Amino-acid biosynthesis</keyword>
<dbReference type="HAMAP" id="MF_00133">
    <property type="entry name" value="Trp_synth_beta"/>
    <property type="match status" value="1"/>
</dbReference>
<dbReference type="InterPro" id="IPR001926">
    <property type="entry name" value="TrpB-like_PALP"/>
</dbReference>
<proteinExistence type="inferred from homology"/>
<dbReference type="NCBIfam" id="TIGR00263">
    <property type="entry name" value="trpB"/>
    <property type="match status" value="1"/>
</dbReference>
<evidence type="ECO:0000256" key="7">
    <source>
        <dbReference type="ARBA" id="ARBA00022898"/>
    </source>
</evidence>
<dbReference type="PROSITE" id="PS00168">
    <property type="entry name" value="TRP_SYNTHASE_BETA"/>
    <property type="match status" value="1"/>
</dbReference>
<evidence type="ECO:0000313" key="14">
    <source>
        <dbReference type="Proteomes" id="UP001595783"/>
    </source>
</evidence>
<comment type="pathway">
    <text evidence="2 11">Amino-acid biosynthesis; L-tryptophan biosynthesis; L-tryptophan from chorismate: step 5/5.</text>
</comment>
<dbReference type="InterPro" id="IPR023026">
    <property type="entry name" value="Trp_synth_beta/beta-like"/>
</dbReference>
<evidence type="ECO:0000256" key="6">
    <source>
        <dbReference type="ARBA" id="ARBA00022822"/>
    </source>
</evidence>
<evidence type="ECO:0000259" key="12">
    <source>
        <dbReference type="Pfam" id="PF00291"/>
    </source>
</evidence>
<dbReference type="InterPro" id="IPR006653">
    <property type="entry name" value="Trp_synth_b_CS"/>
</dbReference>
<dbReference type="PIRSF" id="PIRSF001413">
    <property type="entry name" value="Trp_syn_beta"/>
    <property type="match status" value="1"/>
</dbReference>
<dbReference type="CDD" id="cd06446">
    <property type="entry name" value="Trp-synth_B"/>
    <property type="match status" value="1"/>
</dbReference>
<accession>A0ABV7ZJ04</accession>
<evidence type="ECO:0000256" key="4">
    <source>
        <dbReference type="ARBA" id="ARBA00011270"/>
    </source>
</evidence>
<dbReference type="InterPro" id="IPR036052">
    <property type="entry name" value="TrpB-like_PALP_sf"/>
</dbReference>
<evidence type="ECO:0000256" key="2">
    <source>
        <dbReference type="ARBA" id="ARBA00004733"/>
    </source>
</evidence>
<evidence type="ECO:0000256" key="1">
    <source>
        <dbReference type="ARBA" id="ARBA00001933"/>
    </source>
</evidence>
<keyword evidence="8 11" id="KW-0057">Aromatic amino acid biosynthesis</keyword>
<dbReference type="PANTHER" id="PTHR48077">
    <property type="entry name" value="TRYPTOPHAN SYNTHASE-RELATED"/>
    <property type="match status" value="1"/>
</dbReference>
<dbReference type="InterPro" id="IPR006654">
    <property type="entry name" value="Trp_synth_beta"/>
</dbReference>
<dbReference type="GO" id="GO:0004834">
    <property type="term" value="F:tryptophan synthase activity"/>
    <property type="evidence" value="ECO:0007669"/>
    <property type="project" value="UniProtKB-EC"/>
</dbReference>
<name>A0ABV7ZJ04_9HELI</name>
<dbReference type="PANTHER" id="PTHR48077:SF3">
    <property type="entry name" value="TRYPTOPHAN SYNTHASE"/>
    <property type="match status" value="1"/>
</dbReference>